<keyword evidence="5" id="KW-1185">Reference proteome</keyword>
<feature type="disulfide bond" evidence="1">
    <location>
        <begin position="68"/>
        <end position="77"/>
    </location>
</feature>
<feature type="disulfide bond" evidence="1">
    <location>
        <begin position="4"/>
        <end position="21"/>
    </location>
</feature>
<dbReference type="Proteomes" id="UP000762676">
    <property type="component" value="Unassembled WGS sequence"/>
</dbReference>
<dbReference type="PROSITE" id="PS00022">
    <property type="entry name" value="EGF_1"/>
    <property type="match status" value="2"/>
</dbReference>
<dbReference type="PANTHER" id="PTHR24044:SF417">
    <property type="entry name" value="WEARY, ISOFORM B"/>
    <property type="match status" value="1"/>
</dbReference>
<feature type="compositionally biased region" description="Pro residues" evidence="2">
    <location>
        <begin position="290"/>
        <end position="302"/>
    </location>
</feature>
<organism evidence="4 5">
    <name type="scientific">Elysia marginata</name>
    <dbReference type="NCBI Taxonomy" id="1093978"/>
    <lineage>
        <taxon>Eukaryota</taxon>
        <taxon>Metazoa</taxon>
        <taxon>Spiralia</taxon>
        <taxon>Lophotrochozoa</taxon>
        <taxon>Mollusca</taxon>
        <taxon>Gastropoda</taxon>
        <taxon>Heterobranchia</taxon>
        <taxon>Euthyneura</taxon>
        <taxon>Panpulmonata</taxon>
        <taxon>Sacoglossa</taxon>
        <taxon>Placobranchoidea</taxon>
        <taxon>Plakobranchidae</taxon>
        <taxon>Elysia</taxon>
    </lineage>
</organism>
<dbReference type="Gene3D" id="2.10.25.10">
    <property type="entry name" value="Laminin"/>
    <property type="match status" value="2"/>
</dbReference>
<accession>A0AAV4GJB2</accession>
<feature type="domain" description="EGF-like" evidence="3">
    <location>
        <begin position="1"/>
        <end position="33"/>
    </location>
</feature>
<evidence type="ECO:0000313" key="5">
    <source>
        <dbReference type="Proteomes" id="UP000762676"/>
    </source>
</evidence>
<keyword evidence="1" id="KW-0245">EGF-like domain</keyword>
<dbReference type="PROSITE" id="PS50026">
    <property type="entry name" value="EGF_3"/>
    <property type="match status" value="2"/>
</dbReference>
<comment type="caution">
    <text evidence="4">The sequence shown here is derived from an EMBL/GenBank/DDBJ whole genome shotgun (WGS) entry which is preliminary data.</text>
</comment>
<reference evidence="4 5" key="1">
    <citation type="journal article" date="2021" name="Elife">
        <title>Chloroplast acquisition without the gene transfer in kleptoplastic sea slugs, Plakobranchus ocellatus.</title>
        <authorList>
            <person name="Maeda T."/>
            <person name="Takahashi S."/>
            <person name="Yoshida T."/>
            <person name="Shimamura S."/>
            <person name="Takaki Y."/>
            <person name="Nagai Y."/>
            <person name="Toyoda A."/>
            <person name="Suzuki Y."/>
            <person name="Arimoto A."/>
            <person name="Ishii H."/>
            <person name="Satoh N."/>
            <person name="Nishiyama T."/>
            <person name="Hasebe M."/>
            <person name="Maruyama T."/>
            <person name="Minagawa J."/>
            <person name="Obokata J."/>
            <person name="Shigenobu S."/>
        </authorList>
    </citation>
    <scope>NUCLEOTIDE SEQUENCE [LARGE SCALE GENOMIC DNA]</scope>
</reference>
<evidence type="ECO:0000256" key="2">
    <source>
        <dbReference type="SAM" id="MobiDB-lite"/>
    </source>
</evidence>
<dbReference type="PANTHER" id="PTHR24044">
    <property type="entry name" value="NOTCH LIGAND FAMILY MEMBER"/>
    <property type="match status" value="1"/>
</dbReference>
<proteinExistence type="predicted"/>
<evidence type="ECO:0000313" key="4">
    <source>
        <dbReference type="EMBL" id="GFR85532.1"/>
    </source>
</evidence>
<gene>
    <name evidence="4" type="ORF">ElyMa_002443900</name>
</gene>
<keyword evidence="1" id="KW-1015">Disulfide bond</keyword>
<name>A0AAV4GJB2_9GAST</name>
<dbReference type="CDD" id="cd00054">
    <property type="entry name" value="EGF_CA"/>
    <property type="match status" value="2"/>
</dbReference>
<dbReference type="Pfam" id="PF00008">
    <property type="entry name" value="EGF"/>
    <property type="match status" value="1"/>
</dbReference>
<evidence type="ECO:0000256" key="1">
    <source>
        <dbReference type="PROSITE-ProRule" id="PRU00076"/>
    </source>
</evidence>
<dbReference type="SUPFAM" id="SSF57196">
    <property type="entry name" value="EGF/Laminin"/>
    <property type="match status" value="2"/>
</dbReference>
<dbReference type="InterPro" id="IPR000742">
    <property type="entry name" value="EGF"/>
</dbReference>
<sequence length="435" mass="45305">MLGCMHGGTCALTPLSASAYCRCPPEYTGSRCELRRNAPRNLCGAVVCLNGGSCGSATSAPPGPTCLCPADYTGTACETPVLVPQPVQFPPTQVTAPPIINLQANASVSPLGTVTVVPTQPPTLLPTLPPMVPPTVPPQAPIYTMPKVLPVIPPKVSPAIQPKIPPALFPTFPQTFPLKQQPTKPNLLNVFFAASLANNYSFFRKLLSSSRQAKSPAGFPPTMVNSLNPMNQFAPASSNIFGLSSPAAMQQPMKTANSLLETPTGVNPIASAVLSPSFVSMTRRRGDTDPVPPTTAVPPVTTPAPTAAPITTAAPTAPPTTPPTLPPYIPPAKPTLPPIVFPPRPIPPVPPARPTIPPTLPPYIPPAKPTLPPIVFPAPNPVKNATFPAPILPSGPCSLLRCPLGSVCRLVVSPGQRSTTAQCVENFRLRPGTNI</sequence>
<dbReference type="SMART" id="SM00181">
    <property type="entry name" value="EGF"/>
    <property type="match status" value="2"/>
</dbReference>
<comment type="caution">
    <text evidence="1">Lacks conserved residue(s) required for the propagation of feature annotation.</text>
</comment>
<evidence type="ECO:0000259" key="3">
    <source>
        <dbReference type="PROSITE" id="PS50026"/>
    </source>
</evidence>
<dbReference type="GO" id="GO:0005112">
    <property type="term" value="F:Notch binding"/>
    <property type="evidence" value="ECO:0007669"/>
    <property type="project" value="TreeGrafter"/>
</dbReference>
<feature type="region of interest" description="Disordered" evidence="2">
    <location>
        <begin position="282"/>
        <end position="308"/>
    </location>
</feature>
<protein>
    <submittedName>
        <fullName evidence="4">Neurogenic locus notch homolog protein 1</fullName>
    </submittedName>
</protein>
<feature type="disulfide bond" evidence="1">
    <location>
        <begin position="23"/>
        <end position="32"/>
    </location>
</feature>
<dbReference type="InterPro" id="IPR050906">
    <property type="entry name" value="Notch_signaling"/>
</dbReference>
<feature type="domain" description="EGF-like" evidence="3">
    <location>
        <begin position="39"/>
        <end position="78"/>
    </location>
</feature>
<dbReference type="EMBL" id="BMAT01005018">
    <property type="protein sequence ID" value="GFR85532.1"/>
    <property type="molecule type" value="Genomic_DNA"/>
</dbReference>
<dbReference type="AlphaFoldDB" id="A0AAV4GJB2"/>